<name>A0ABW0ZZH8_9ACTN</name>
<evidence type="ECO:0000256" key="2">
    <source>
        <dbReference type="SAM" id="MobiDB-lite"/>
    </source>
</evidence>
<keyword evidence="5" id="KW-1185">Reference proteome</keyword>
<gene>
    <name evidence="4" type="ORF">ACFPZN_20125</name>
</gene>
<dbReference type="InterPro" id="IPR005674">
    <property type="entry name" value="CocE/Ser_esterase"/>
</dbReference>
<dbReference type="GO" id="GO:0016787">
    <property type="term" value="F:hydrolase activity"/>
    <property type="evidence" value="ECO:0007669"/>
    <property type="project" value="UniProtKB-KW"/>
</dbReference>
<proteinExistence type="predicted"/>
<dbReference type="Pfam" id="PF02129">
    <property type="entry name" value="Peptidase_S15"/>
    <property type="match status" value="1"/>
</dbReference>
<dbReference type="Pfam" id="PF08530">
    <property type="entry name" value="PepX_C"/>
    <property type="match status" value="1"/>
</dbReference>
<dbReference type="Gene3D" id="3.40.50.1820">
    <property type="entry name" value="alpha/beta hydrolase"/>
    <property type="match status" value="1"/>
</dbReference>
<dbReference type="EMBL" id="JBHSON010000026">
    <property type="protein sequence ID" value="MFC5747943.1"/>
    <property type="molecule type" value="Genomic_DNA"/>
</dbReference>
<dbReference type="InterPro" id="IPR050585">
    <property type="entry name" value="Xaa-Pro_dipeptidyl-ppase/CocE"/>
</dbReference>
<evidence type="ECO:0000256" key="1">
    <source>
        <dbReference type="ARBA" id="ARBA00022801"/>
    </source>
</evidence>
<reference evidence="5" key="1">
    <citation type="journal article" date="2019" name="Int. J. Syst. Evol. Microbiol.">
        <title>The Global Catalogue of Microorganisms (GCM) 10K type strain sequencing project: providing services to taxonomists for standard genome sequencing and annotation.</title>
        <authorList>
            <consortium name="The Broad Institute Genomics Platform"/>
            <consortium name="The Broad Institute Genome Sequencing Center for Infectious Disease"/>
            <person name="Wu L."/>
            <person name="Ma J."/>
        </authorList>
    </citation>
    <scope>NUCLEOTIDE SEQUENCE [LARGE SCALE GENOMIC DNA]</scope>
    <source>
        <strain evidence="5">KCTC 42087</strain>
    </source>
</reference>
<dbReference type="InterPro" id="IPR013736">
    <property type="entry name" value="Xaa-Pro_dipept_C"/>
</dbReference>
<evidence type="ECO:0000313" key="4">
    <source>
        <dbReference type="EMBL" id="MFC5747943.1"/>
    </source>
</evidence>
<keyword evidence="1 4" id="KW-0378">Hydrolase</keyword>
<dbReference type="Gene3D" id="1.10.3020.10">
    <property type="entry name" value="alpha-amino acid ester hydrolase ( Helical cap domain)"/>
    <property type="match status" value="1"/>
</dbReference>
<feature type="domain" description="Xaa-Pro dipeptidyl-peptidase C-terminal" evidence="3">
    <location>
        <begin position="317"/>
        <end position="543"/>
    </location>
</feature>
<feature type="region of interest" description="Disordered" evidence="2">
    <location>
        <begin position="513"/>
        <end position="539"/>
    </location>
</feature>
<dbReference type="InterPro" id="IPR000383">
    <property type="entry name" value="Xaa-Pro-like_dom"/>
</dbReference>
<dbReference type="SUPFAM" id="SSF49785">
    <property type="entry name" value="Galactose-binding domain-like"/>
    <property type="match status" value="1"/>
</dbReference>
<accession>A0ABW0ZZH8</accession>
<evidence type="ECO:0000259" key="3">
    <source>
        <dbReference type="SMART" id="SM00939"/>
    </source>
</evidence>
<dbReference type="SMART" id="SM00939">
    <property type="entry name" value="PepX_C"/>
    <property type="match status" value="1"/>
</dbReference>
<comment type="caution">
    <text evidence="4">The sequence shown here is derived from an EMBL/GenBank/DDBJ whole genome shotgun (WGS) entry which is preliminary data.</text>
</comment>
<dbReference type="NCBIfam" id="TIGR00976">
    <property type="entry name" value="CocE_NonD"/>
    <property type="match status" value="1"/>
</dbReference>
<sequence>MAQIVGSGARVAGRRAERLVLRLLGVTRARPDYTISPVRVPMRDGVELAADLYRPSTEPLGTLLVRGPYGRSLPFSLLMARIFAARGYRVLFVSSRGTFGSGGEFDPMRDEAADGQDVVAWMREQPWFSGTFGTLGGSYLGHTQWALLADPPPELAAAVISVGPHDFSRHAWGTGAFNLDLLEWSDGIAHQEEARGLRAAVHRARSRGRLRPVLDALPLADAAEAHFAGGAPWYRHRVTRPDLTDPYWKPMQHAAALERTSVPVLLISGWQDLFLDQTVEQYTRLHERGVDVALTIGPWTHIQVMSKGARTTTAQTLDWLDEHIAGRGGRRRPAPVRIHVTGAGQWRDLPAWPPPGTAQTLHLHHGGDLLASAPAGDAASTFTFDPADPTPTFGGPILAGGGMVDDGRLAARPDVLAFTSDPLEHDLEVLGGPEVELAHSTDNPHADLFVRLSEVDAKGRSRNVTEAYQRLAPDREPGPVRLALRHTAHRFRAGHRLRLLVAGGSHPQFARNLGTGENPGTGSTLKPATHTIRHGDGEPSRLVLPVAGN</sequence>
<dbReference type="PANTHER" id="PTHR43056:SF10">
    <property type="entry name" value="COCE_NOND FAMILY, PUTATIVE (AFU_ORTHOLOGUE AFUA_7G00600)-RELATED"/>
    <property type="match status" value="1"/>
</dbReference>
<dbReference type="InterPro" id="IPR008979">
    <property type="entry name" value="Galactose-bd-like_sf"/>
</dbReference>
<dbReference type="Gene3D" id="2.60.120.260">
    <property type="entry name" value="Galactose-binding domain-like"/>
    <property type="match status" value="1"/>
</dbReference>
<dbReference type="InterPro" id="IPR029058">
    <property type="entry name" value="AB_hydrolase_fold"/>
</dbReference>
<protein>
    <submittedName>
        <fullName evidence="4">CocE/NonD family hydrolase</fullName>
    </submittedName>
</protein>
<dbReference type="Proteomes" id="UP001596074">
    <property type="component" value="Unassembled WGS sequence"/>
</dbReference>
<dbReference type="PANTHER" id="PTHR43056">
    <property type="entry name" value="PEPTIDASE S9 PROLYL OLIGOPEPTIDASE"/>
    <property type="match status" value="1"/>
</dbReference>
<dbReference type="SUPFAM" id="SSF53474">
    <property type="entry name" value="alpha/beta-Hydrolases"/>
    <property type="match status" value="1"/>
</dbReference>
<dbReference type="RefSeq" id="WP_378283573.1">
    <property type="nucleotide sequence ID" value="NZ_JBHSON010000026.1"/>
</dbReference>
<evidence type="ECO:0000313" key="5">
    <source>
        <dbReference type="Proteomes" id="UP001596074"/>
    </source>
</evidence>
<organism evidence="4 5">
    <name type="scientific">Actinomadura rugatobispora</name>
    <dbReference type="NCBI Taxonomy" id="1994"/>
    <lineage>
        <taxon>Bacteria</taxon>
        <taxon>Bacillati</taxon>
        <taxon>Actinomycetota</taxon>
        <taxon>Actinomycetes</taxon>
        <taxon>Streptosporangiales</taxon>
        <taxon>Thermomonosporaceae</taxon>
        <taxon>Actinomadura</taxon>
    </lineage>
</organism>